<dbReference type="EMBL" id="VGIR01000058">
    <property type="protein sequence ID" value="MBM3332075.1"/>
    <property type="molecule type" value="Genomic_DNA"/>
</dbReference>
<accession>A0A937XE62</accession>
<comment type="caution">
    <text evidence="2">The sequence shown here is derived from an EMBL/GenBank/DDBJ whole genome shotgun (WGS) entry which is preliminary data.</text>
</comment>
<protein>
    <recommendedName>
        <fullName evidence="4">ResB-like domain-containing protein</fullName>
    </recommendedName>
</protein>
<sequence length="264" mass="28164">MGSLFGPEPVQKLVGSPLFLIGTGIVALGSLLAAAIAVSRRAWPSVIKHAGLVIALLGVAVNQRSAHSGYLFLEQGAGASNFALSRSLRRVEDLPEPLALDSLTSIGAKAFRPAPVAWVTAAEGRSVPVTHNHPLGLAGRQVLLSQIAAPGFLHEYEIALGETEYLLLHNQVTEPSPGIHLWSFGYDAEAGRVGLMLDNEQRWLGIGESAEVRGQVLKLMSATFAANPGAILVLNDVRYRSLVFIGFGLVLLGLLPPLFRREKQ</sequence>
<dbReference type="AlphaFoldDB" id="A0A937XE62"/>
<feature type="transmembrane region" description="Helical" evidence="1">
    <location>
        <begin position="241"/>
        <end position="259"/>
    </location>
</feature>
<evidence type="ECO:0000256" key="1">
    <source>
        <dbReference type="SAM" id="Phobius"/>
    </source>
</evidence>
<reference evidence="2" key="1">
    <citation type="submission" date="2019-03" db="EMBL/GenBank/DDBJ databases">
        <title>Lake Tanganyika Metagenome-Assembled Genomes (MAGs).</title>
        <authorList>
            <person name="Tran P."/>
        </authorList>
    </citation>
    <scope>NUCLEOTIDE SEQUENCE</scope>
    <source>
        <strain evidence="2">K_DeepCast_150m_m2_040</strain>
    </source>
</reference>
<feature type="transmembrane region" description="Helical" evidence="1">
    <location>
        <begin position="18"/>
        <end position="38"/>
    </location>
</feature>
<gene>
    <name evidence="2" type="ORF">FJY68_09540</name>
</gene>
<evidence type="ECO:0008006" key="4">
    <source>
        <dbReference type="Google" id="ProtNLM"/>
    </source>
</evidence>
<evidence type="ECO:0000313" key="3">
    <source>
        <dbReference type="Proteomes" id="UP000779900"/>
    </source>
</evidence>
<dbReference type="Proteomes" id="UP000779900">
    <property type="component" value="Unassembled WGS sequence"/>
</dbReference>
<keyword evidence="1" id="KW-1133">Transmembrane helix</keyword>
<proteinExistence type="predicted"/>
<keyword evidence="1" id="KW-0472">Membrane</keyword>
<evidence type="ECO:0000313" key="2">
    <source>
        <dbReference type="EMBL" id="MBM3332075.1"/>
    </source>
</evidence>
<keyword evidence="1" id="KW-0812">Transmembrane</keyword>
<name>A0A937XE62_UNCW3</name>
<organism evidence="2 3">
    <name type="scientific">candidate division WOR-3 bacterium</name>
    <dbReference type="NCBI Taxonomy" id="2052148"/>
    <lineage>
        <taxon>Bacteria</taxon>
        <taxon>Bacteria division WOR-3</taxon>
    </lineage>
</organism>